<comment type="caution">
    <text evidence="1">The sequence shown here is derived from an EMBL/GenBank/DDBJ whole genome shotgun (WGS) entry which is preliminary data.</text>
</comment>
<proteinExistence type="predicted"/>
<protein>
    <submittedName>
        <fullName evidence="1">Uncharacterized protein</fullName>
    </submittedName>
</protein>
<sequence>MTKYRKLLLNGGELMHHTVLDTEKTLGLILDHFVQAEHQTRRISSSSRLWSWHRTREVDRMLQGLLERLKTRLDDLVKSVDAMEDLYFAISNQNWEYIRQLAVAQAHVVQQIRDRGMLDVFRYWQRDGPLDKMVQLLDPLHFPLEEIRIRLAESRFTLRDSRTRVRLAREEIDRMANSGKPGPWPKMTSVMRRLQQIIEQLESTKANMESQWDRATS</sequence>
<reference evidence="1 2" key="1">
    <citation type="submission" date="2013-03" db="EMBL/GenBank/DDBJ databases">
        <title>The Genome Sequence of Cladophialophora yegresii CBS 114405.</title>
        <authorList>
            <consortium name="The Broad Institute Genomics Platform"/>
            <person name="Cuomo C."/>
            <person name="de Hoog S."/>
            <person name="Gorbushina A."/>
            <person name="Walker B."/>
            <person name="Young S.K."/>
            <person name="Zeng Q."/>
            <person name="Gargeya S."/>
            <person name="Fitzgerald M."/>
            <person name="Haas B."/>
            <person name="Abouelleil A."/>
            <person name="Allen A.W."/>
            <person name="Alvarado L."/>
            <person name="Arachchi H.M."/>
            <person name="Berlin A.M."/>
            <person name="Chapman S.B."/>
            <person name="Gainer-Dewar J."/>
            <person name="Goldberg J."/>
            <person name="Griggs A."/>
            <person name="Gujja S."/>
            <person name="Hansen M."/>
            <person name="Howarth C."/>
            <person name="Imamovic A."/>
            <person name="Ireland A."/>
            <person name="Larimer J."/>
            <person name="McCowan C."/>
            <person name="Murphy C."/>
            <person name="Pearson M."/>
            <person name="Poon T.W."/>
            <person name="Priest M."/>
            <person name="Roberts A."/>
            <person name="Saif S."/>
            <person name="Shea T."/>
            <person name="Sisk P."/>
            <person name="Sykes S."/>
            <person name="Wortman J."/>
            <person name="Nusbaum C."/>
            <person name="Birren B."/>
        </authorList>
    </citation>
    <scope>NUCLEOTIDE SEQUENCE [LARGE SCALE GENOMIC DNA]</scope>
    <source>
        <strain evidence="1 2">CBS 114405</strain>
    </source>
</reference>
<evidence type="ECO:0000313" key="2">
    <source>
        <dbReference type="Proteomes" id="UP000019473"/>
    </source>
</evidence>
<dbReference type="Proteomes" id="UP000019473">
    <property type="component" value="Unassembled WGS sequence"/>
</dbReference>
<organism evidence="1 2">
    <name type="scientific">Cladophialophora yegresii CBS 114405</name>
    <dbReference type="NCBI Taxonomy" id="1182544"/>
    <lineage>
        <taxon>Eukaryota</taxon>
        <taxon>Fungi</taxon>
        <taxon>Dikarya</taxon>
        <taxon>Ascomycota</taxon>
        <taxon>Pezizomycotina</taxon>
        <taxon>Eurotiomycetes</taxon>
        <taxon>Chaetothyriomycetidae</taxon>
        <taxon>Chaetothyriales</taxon>
        <taxon>Herpotrichiellaceae</taxon>
        <taxon>Cladophialophora</taxon>
    </lineage>
</organism>
<dbReference type="GeneID" id="19176061"/>
<name>W9X3P3_9EURO</name>
<dbReference type="RefSeq" id="XP_007753676.1">
    <property type="nucleotide sequence ID" value="XM_007755486.1"/>
</dbReference>
<gene>
    <name evidence="1" type="ORF">A1O7_01449</name>
</gene>
<evidence type="ECO:0000313" key="1">
    <source>
        <dbReference type="EMBL" id="EXJ65109.1"/>
    </source>
</evidence>
<dbReference type="AlphaFoldDB" id="W9X3P3"/>
<dbReference type="VEuPathDB" id="FungiDB:A1O7_01449"/>
<keyword evidence="2" id="KW-1185">Reference proteome</keyword>
<dbReference type="HOGENOM" id="CLU_1272166_0_0_1"/>
<accession>W9X3P3</accession>
<dbReference type="EMBL" id="AMGW01000001">
    <property type="protein sequence ID" value="EXJ65109.1"/>
    <property type="molecule type" value="Genomic_DNA"/>
</dbReference>